<comment type="caution">
    <text evidence="1">The sequence shown here is derived from an EMBL/GenBank/DDBJ whole genome shotgun (WGS) entry which is preliminary data.</text>
</comment>
<evidence type="ECO:0000313" key="2">
    <source>
        <dbReference type="Proteomes" id="UP000887013"/>
    </source>
</evidence>
<proteinExistence type="predicted"/>
<accession>A0A8X6MVA2</accession>
<keyword evidence="2" id="KW-1185">Reference proteome</keyword>
<name>A0A8X6MVA2_NEPPI</name>
<gene>
    <name evidence="1" type="ORF">NPIL_125611</name>
</gene>
<evidence type="ECO:0000313" key="1">
    <source>
        <dbReference type="EMBL" id="GFS79904.1"/>
    </source>
</evidence>
<sequence>MQSKIPWRETAPDLFPLLDVGDIPLNCSEFTWDMVREVFLIKPGKEAEKFSSNGDNRGTYNENEIGCRLPDSPFNDIRIK</sequence>
<reference evidence="1" key="1">
    <citation type="submission" date="2020-08" db="EMBL/GenBank/DDBJ databases">
        <title>Multicomponent nature underlies the extraordinary mechanical properties of spider dragline silk.</title>
        <authorList>
            <person name="Kono N."/>
            <person name="Nakamura H."/>
            <person name="Mori M."/>
            <person name="Yoshida Y."/>
            <person name="Ohtoshi R."/>
            <person name="Malay A.D."/>
            <person name="Moran D.A.P."/>
            <person name="Tomita M."/>
            <person name="Numata K."/>
            <person name="Arakawa K."/>
        </authorList>
    </citation>
    <scope>NUCLEOTIDE SEQUENCE</scope>
</reference>
<organism evidence="1 2">
    <name type="scientific">Nephila pilipes</name>
    <name type="common">Giant wood spider</name>
    <name type="synonym">Nephila maculata</name>
    <dbReference type="NCBI Taxonomy" id="299642"/>
    <lineage>
        <taxon>Eukaryota</taxon>
        <taxon>Metazoa</taxon>
        <taxon>Ecdysozoa</taxon>
        <taxon>Arthropoda</taxon>
        <taxon>Chelicerata</taxon>
        <taxon>Arachnida</taxon>
        <taxon>Araneae</taxon>
        <taxon>Araneomorphae</taxon>
        <taxon>Entelegynae</taxon>
        <taxon>Araneoidea</taxon>
        <taxon>Nephilidae</taxon>
        <taxon>Nephila</taxon>
    </lineage>
</organism>
<dbReference type="Proteomes" id="UP000887013">
    <property type="component" value="Unassembled WGS sequence"/>
</dbReference>
<dbReference type="EMBL" id="BMAW01002703">
    <property type="protein sequence ID" value="GFS79904.1"/>
    <property type="molecule type" value="Genomic_DNA"/>
</dbReference>
<dbReference type="AlphaFoldDB" id="A0A8X6MVA2"/>
<protein>
    <submittedName>
        <fullName evidence="1">Uncharacterized protein</fullName>
    </submittedName>
</protein>